<protein>
    <recommendedName>
        <fullName evidence="12">Efflux pump dotC</fullName>
    </recommendedName>
    <alternativeName>
        <fullName evidence="13">Dothistromin biosynthesis protein C</fullName>
    </alternativeName>
</protein>
<feature type="transmembrane region" description="Helical" evidence="15">
    <location>
        <begin position="384"/>
        <end position="405"/>
    </location>
</feature>
<evidence type="ECO:0000256" key="1">
    <source>
        <dbReference type="ARBA" id="ARBA00004128"/>
    </source>
</evidence>
<evidence type="ECO:0000256" key="15">
    <source>
        <dbReference type="SAM" id="Phobius"/>
    </source>
</evidence>
<dbReference type="HOGENOM" id="CLU_000960_22_0_1"/>
<feature type="transmembrane region" description="Helical" evidence="15">
    <location>
        <begin position="344"/>
        <end position="363"/>
    </location>
</feature>
<proteinExistence type="inferred from homology"/>
<reference evidence="17 18" key="1">
    <citation type="journal article" date="2012" name="PLoS Pathog.">
        <title>Diverse lifestyles and strategies of plant pathogenesis encoded in the genomes of eighteen Dothideomycetes fungi.</title>
        <authorList>
            <person name="Ohm R.A."/>
            <person name="Feau N."/>
            <person name="Henrissat B."/>
            <person name="Schoch C.L."/>
            <person name="Horwitz B.A."/>
            <person name="Barry K.W."/>
            <person name="Condon B.J."/>
            <person name="Copeland A.C."/>
            <person name="Dhillon B."/>
            <person name="Glaser F."/>
            <person name="Hesse C.N."/>
            <person name="Kosti I."/>
            <person name="LaButti K."/>
            <person name="Lindquist E.A."/>
            <person name="Lucas S."/>
            <person name="Salamov A.A."/>
            <person name="Bradshaw R.E."/>
            <person name="Ciuffetti L."/>
            <person name="Hamelin R.C."/>
            <person name="Kema G.H.J."/>
            <person name="Lawrence C."/>
            <person name="Scott J.A."/>
            <person name="Spatafora J.W."/>
            <person name="Turgeon B.G."/>
            <person name="de Wit P.J.G.M."/>
            <person name="Zhong S."/>
            <person name="Goodwin S.B."/>
            <person name="Grigoriev I.V."/>
        </authorList>
    </citation>
    <scope>NUCLEOTIDE SEQUENCE [LARGE SCALE GENOMIC DNA]</scope>
    <source>
        <strain evidence="17 18">SO2202</strain>
    </source>
</reference>
<keyword evidence="6" id="KW-0926">Vacuole</keyword>
<dbReference type="PRINTS" id="PR01036">
    <property type="entry name" value="TCRTETB"/>
</dbReference>
<feature type="compositionally biased region" description="Basic and acidic residues" evidence="14">
    <location>
        <begin position="84"/>
        <end position="98"/>
    </location>
</feature>
<feature type="compositionally biased region" description="Low complexity" evidence="14">
    <location>
        <begin position="33"/>
        <end position="60"/>
    </location>
</feature>
<dbReference type="RefSeq" id="XP_016758978.1">
    <property type="nucleotide sequence ID" value="XM_016910528.1"/>
</dbReference>
<evidence type="ECO:0000256" key="12">
    <source>
        <dbReference type="ARBA" id="ARBA00069956"/>
    </source>
</evidence>
<feature type="transmembrane region" description="Helical" evidence="15">
    <location>
        <begin position="312"/>
        <end position="332"/>
    </location>
</feature>
<evidence type="ECO:0000256" key="2">
    <source>
        <dbReference type="ARBA" id="ARBA00004651"/>
    </source>
</evidence>
<keyword evidence="9 15" id="KW-0472">Membrane</keyword>
<feature type="transmembrane region" description="Helical" evidence="15">
    <location>
        <begin position="121"/>
        <end position="146"/>
    </location>
</feature>
<dbReference type="AlphaFoldDB" id="N1QGA0"/>
<evidence type="ECO:0000256" key="8">
    <source>
        <dbReference type="ARBA" id="ARBA00022989"/>
    </source>
</evidence>
<dbReference type="InterPro" id="IPR020846">
    <property type="entry name" value="MFS_dom"/>
</dbReference>
<evidence type="ECO:0000256" key="10">
    <source>
        <dbReference type="ARBA" id="ARBA00023180"/>
    </source>
</evidence>
<dbReference type="PROSITE" id="PS50850">
    <property type="entry name" value="MFS"/>
    <property type="match status" value="1"/>
</dbReference>
<feature type="transmembrane region" description="Helical" evidence="15">
    <location>
        <begin position="417"/>
        <end position="440"/>
    </location>
</feature>
<dbReference type="GO" id="GO:0005774">
    <property type="term" value="C:vacuolar membrane"/>
    <property type="evidence" value="ECO:0007669"/>
    <property type="project" value="UniProtKB-SubCell"/>
</dbReference>
<feature type="region of interest" description="Disordered" evidence="14">
    <location>
        <begin position="1"/>
        <end position="111"/>
    </location>
</feature>
<organism evidence="17 18">
    <name type="scientific">Sphaerulina musiva (strain SO2202)</name>
    <name type="common">Poplar stem canker fungus</name>
    <name type="synonym">Septoria musiva</name>
    <dbReference type="NCBI Taxonomy" id="692275"/>
    <lineage>
        <taxon>Eukaryota</taxon>
        <taxon>Fungi</taxon>
        <taxon>Dikarya</taxon>
        <taxon>Ascomycota</taxon>
        <taxon>Pezizomycotina</taxon>
        <taxon>Dothideomycetes</taxon>
        <taxon>Dothideomycetidae</taxon>
        <taxon>Mycosphaerellales</taxon>
        <taxon>Mycosphaerellaceae</taxon>
        <taxon>Sphaerulina</taxon>
    </lineage>
</organism>
<keyword evidence="8 15" id="KW-1133">Transmembrane helix</keyword>
<comment type="similarity">
    <text evidence="3">Belongs to the major facilitator superfamily. TCR/Tet family.</text>
</comment>
<evidence type="ECO:0000256" key="4">
    <source>
        <dbReference type="ARBA" id="ARBA00022448"/>
    </source>
</evidence>
<dbReference type="FunFam" id="1.20.1250.20:FF:000196">
    <property type="entry name" value="MFS toxin efflux pump (AflT)"/>
    <property type="match status" value="1"/>
</dbReference>
<dbReference type="OMA" id="LQPMWIM"/>
<feature type="region of interest" description="Disordered" evidence="14">
    <location>
        <begin position="616"/>
        <end position="653"/>
    </location>
</feature>
<dbReference type="InterPro" id="IPR036259">
    <property type="entry name" value="MFS_trans_sf"/>
</dbReference>
<evidence type="ECO:0000256" key="5">
    <source>
        <dbReference type="ARBA" id="ARBA00022475"/>
    </source>
</evidence>
<keyword evidence="10" id="KW-0325">Glycoprotein</keyword>
<dbReference type="FunFam" id="1.20.1720.10:FF:000014">
    <property type="entry name" value="MFS drug transporter, putative"/>
    <property type="match status" value="1"/>
</dbReference>
<dbReference type="GO" id="GO:0022857">
    <property type="term" value="F:transmembrane transporter activity"/>
    <property type="evidence" value="ECO:0007669"/>
    <property type="project" value="InterPro"/>
</dbReference>
<dbReference type="OrthoDB" id="10021397at2759"/>
<feature type="domain" description="Major facilitator superfamily (MFS) profile" evidence="16">
    <location>
        <begin position="124"/>
        <end position="614"/>
    </location>
</feature>
<feature type="transmembrane region" description="Helical" evidence="15">
    <location>
        <begin position="478"/>
        <end position="499"/>
    </location>
</feature>
<evidence type="ECO:0000256" key="7">
    <source>
        <dbReference type="ARBA" id="ARBA00022692"/>
    </source>
</evidence>
<dbReference type="InterPro" id="IPR011701">
    <property type="entry name" value="MFS"/>
</dbReference>
<feature type="transmembrane region" description="Helical" evidence="15">
    <location>
        <begin position="247"/>
        <end position="273"/>
    </location>
</feature>
<evidence type="ECO:0000256" key="14">
    <source>
        <dbReference type="SAM" id="MobiDB-lite"/>
    </source>
</evidence>
<dbReference type="EMBL" id="KB456267">
    <property type="protein sequence ID" value="EMF10857.1"/>
    <property type="molecule type" value="Genomic_DNA"/>
</dbReference>
<keyword evidence="18" id="KW-1185">Reference proteome</keyword>
<dbReference type="GO" id="GO:0005886">
    <property type="term" value="C:plasma membrane"/>
    <property type="evidence" value="ECO:0007669"/>
    <property type="project" value="UniProtKB-SubCell"/>
</dbReference>
<evidence type="ECO:0000256" key="6">
    <source>
        <dbReference type="ARBA" id="ARBA00022554"/>
    </source>
</evidence>
<dbReference type="PANTHER" id="PTHR23501:SF102">
    <property type="entry name" value="DRUG TRANSPORTER, PUTATIVE (AFU_ORTHOLOGUE AFUA_3G08530)-RELATED"/>
    <property type="match status" value="1"/>
</dbReference>
<comment type="function">
    <text evidence="11">Efflux pump; part of the gene cluster that mediates the biosynthesis of dothistromin (DOTH), a polyketide toxin very similar in structure to the aflatoxin precursor, versicolorin B. One function of dotC may be to transport early-stage dothistromin biosynthetic intermediates from the cytoplasm into vacuoles, thereby affecting the rate of dothistromin production.</text>
</comment>
<keyword evidence="7 15" id="KW-0812">Transmembrane</keyword>
<dbReference type="eggNOG" id="KOG0254">
    <property type="taxonomic scope" value="Eukaryota"/>
</dbReference>
<evidence type="ECO:0000256" key="9">
    <source>
        <dbReference type="ARBA" id="ARBA00023136"/>
    </source>
</evidence>
<gene>
    <name evidence="17" type="ORF">SEPMUDRAFT_90349</name>
</gene>
<feature type="transmembrane region" description="Helical" evidence="15">
    <location>
        <begin position="447"/>
        <end position="466"/>
    </location>
</feature>
<feature type="transmembrane region" description="Helical" evidence="15">
    <location>
        <begin position="214"/>
        <end position="235"/>
    </location>
</feature>
<dbReference type="CDD" id="cd17502">
    <property type="entry name" value="MFS_Azr1_MDR_like"/>
    <property type="match status" value="1"/>
</dbReference>
<dbReference type="PANTHER" id="PTHR23501">
    <property type="entry name" value="MAJOR FACILITATOR SUPERFAMILY"/>
    <property type="match status" value="1"/>
</dbReference>
<sequence length="653" mass="69715">MTTGTHDDTATTTTTTNGVSNPAAQTTTSTSNPAAAQTTGATTYQPAPQSQTQTQPTLTTLEGQDVEKDRQGSTSRSSSDLANDVEKQDDKQDGSQDEEHQELEQAVSKDGKINGRSKGKIAIIMLALCMAVFLAALDVTIITTALPTISEHFNSTAGYTWIGSAFLLANSASIPSWGKVSDIFGRKPMLLLANIIFLIGSLVAALANSIGMLIAARAIQGIGGGGLVILVNIVIGDLFPMRMRGAFYGVIGGVWAIASSVGPIIGGAFSQYVTWRWCFYINLPLDGLAFFILLFFLDIKTPRTPILQGLKAIDWIGSLLVVGGTLMLLFGLQYGGVSAPWDSARVLCLIIIGAFTLFLFGMWEWKAATYPIMPMGLFASVSRASTLAIVFLHGIVFISTSYYLPLYFQAVRGQSPIMSGVLVLPTAVSLAVTSIATGAFIAKTGKFLPPIYFGFFFLTLGFGLYIDIDAHSSWAKLIIYQIISGAGIGPIFQSPIIALQAHINPRDIATATATLGFVRQLATSISVVIGEVVYQNELQKKSGQIAADIGSDAANQVTGGNSGSSTEFINSLPSGQREVVRVAFADSLQPMWIMYTCFAVAGFLVMFGVRQKKLSREHEETKTGLEAEKANAVARKAEADEKKLSKAEKRGSI</sequence>
<feature type="compositionally biased region" description="Polar residues" evidence="14">
    <location>
        <begin position="72"/>
        <end position="81"/>
    </location>
</feature>
<comment type="subcellular location">
    <subcellularLocation>
        <location evidence="2">Cell membrane</location>
        <topology evidence="2">Multi-pass membrane protein</topology>
    </subcellularLocation>
    <subcellularLocation>
        <location evidence="1">Vacuole membrane</location>
        <topology evidence="1">Multi-pass membrane protein</topology>
    </subcellularLocation>
</comment>
<accession>N1QGA0</accession>
<feature type="transmembrane region" description="Helical" evidence="15">
    <location>
        <begin position="592"/>
        <end position="609"/>
    </location>
</feature>
<dbReference type="SUPFAM" id="SSF103473">
    <property type="entry name" value="MFS general substrate transporter"/>
    <property type="match status" value="1"/>
</dbReference>
<evidence type="ECO:0000256" key="3">
    <source>
        <dbReference type="ARBA" id="ARBA00007520"/>
    </source>
</evidence>
<dbReference type="Gene3D" id="1.20.1720.10">
    <property type="entry name" value="Multidrug resistance protein D"/>
    <property type="match status" value="1"/>
</dbReference>
<evidence type="ECO:0000256" key="11">
    <source>
        <dbReference type="ARBA" id="ARBA00057269"/>
    </source>
</evidence>
<evidence type="ECO:0000313" key="18">
    <source>
        <dbReference type="Proteomes" id="UP000016931"/>
    </source>
</evidence>
<name>N1QGA0_SPHMS</name>
<keyword evidence="5" id="KW-1003">Cell membrane</keyword>
<keyword evidence="4" id="KW-0813">Transport</keyword>
<evidence type="ECO:0000256" key="13">
    <source>
        <dbReference type="ARBA" id="ARBA00083178"/>
    </source>
</evidence>
<dbReference type="Pfam" id="PF07690">
    <property type="entry name" value="MFS_1"/>
    <property type="match status" value="1"/>
</dbReference>
<feature type="transmembrane region" description="Helical" evidence="15">
    <location>
        <begin position="279"/>
        <end position="300"/>
    </location>
</feature>
<dbReference type="GeneID" id="27907665"/>
<feature type="transmembrane region" description="Helical" evidence="15">
    <location>
        <begin position="189"/>
        <end position="208"/>
    </location>
</feature>
<dbReference type="Proteomes" id="UP000016931">
    <property type="component" value="Unassembled WGS sequence"/>
</dbReference>
<feature type="compositionally biased region" description="Polar residues" evidence="14">
    <location>
        <begin position="17"/>
        <end position="32"/>
    </location>
</feature>
<dbReference type="Gene3D" id="1.20.1250.20">
    <property type="entry name" value="MFS general substrate transporter like domains"/>
    <property type="match status" value="1"/>
</dbReference>
<evidence type="ECO:0000313" key="17">
    <source>
        <dbReference type="EMBL" id="EMF10857.1"/>
    </source>
</evidence>
<evidence type="ECO:0000259" key="16">
    <source>
        <dbReference type="PROSITE" id="PS50850"/>
    </source>
</evidence>